<comment type="similarity">
    <text evidence="1">Belongs to the 'phage' integrase family.</text>
</comment>
<gene>
    <name evidence="7" type="ORF">BECKLPF1236B_GA0070989_113611</name>
</gene>
<dbReference type="InterPro" id="IPR010998">
    <property type="entry name" value="Integrase_recombinase_N"/>
</dbReference>
<keyword evidence="3 5" id="KW-0238">DNA-binding</keyword>
<evidence type="ECO:0000259" key="6">
    <source>
        <dbReference type="PROSITE" id="PS51900"/>
    </source>
</evidence>
<dbReference type="InterPro" id="IPR004107">
    <property type="entry name" value="Integrase_SAM-like_N"/>
</dbReference>
<dbReference type="PROSITE" id="PS51900">
    <property type="entry name" value="CB"/>
    <property type="match status" value="1"/>
</dbReference>
<dbReference type="InterPro" id="IPR013762">
    <property type="entry name" value="Integrase-like_cat_sf"/>
</dbReference>
<sequence length="467" mass="53753">MKISHACQDYLDFCRHQKQLSTHSLRAYQFDLGEFQRFAGDSRLITDCDKHLLRDYARYLLTERSLKEASTKRRIACLKALFRWLETEELLEINPFHKAAIRIKLPSRLPRSLGKDEIRSLLHAPLLELGFHKREDCHTEALLAAARSRYGHLQFTALVSLELLFATGVRVEELVETKLDDLNLKEGTIYIHGKGDRERVVFLPDRLLTHLLRDYLSHRASLSPDHTQIIVNSRDTTTHPFVPQEFIGYCRLTGAIRPHHHDQPGFLCFFHGMKAIIFDVSAKQNPGRIGAKTKTHLQRILNGTLPNRLSQFVIMPRHCLSFLPASRFPSLFNQSEKLLLARFDIFPFCLNLSIFSTLRNSDHDFPNQRILSGFRRQSFRTRLDNAIPQVFFQLTQIFADSMQIKVEPAGMFHTVLADFLDNGIFHGHSPISSLGRYDLWASQALILDRPSDAHLGKRIVHMGTSSR</sequence>
<dbReference type="Pfam" id="PF02899">
    <property type="entry name" value="Phage_int_SAM_1"/>
    <property type="match status" value="1"/>
</dbReference>
<dbReference type="Gene3D" id="1.10.443.10">
    <property type="entry name" value="Intergrase catalytic core"/>
    <property type="match status" value="1"/>
</dbReference>
<keyword evidence="2" id="KW-0229">DNA integration</keyword>
<evidence type="ECO:0000256" key="4">
    <source>
        <dbReference type="ARBA" id="ARBA00023172"/>
    </source>
</evidence>
<accession>A0A450WMF1</accession>
<dbReference type="GO" id="GO:0006310">
    <property type="term" value="P:DNA recombination"/>
    <property type="evidence" value="ECO:0007669"/>
    <property type="project" value="UniProtKB-KW"/>
</dbReference>
<evidence type="ECO:0000256" key="2">
    <source>
        <dbReference type="ARBA" id="ARBA00022908"/>
    </source>
</evidence>
<dbReference type="Pfam" id="PF00589">
    <property type="entry name" value="Phage_integrase"/>
    <property type="match status" value="1"/>
</dbReference>
<dbReference type="SUPFAM" id="SSF56349">
    <property type="entry name" value="DNA breaking-rejoining enzymes"/>
    <property type="match status" value="1"/>
</dbReference>
<dbReference type="InterPro" id="IPR011010">
    <property type="entry name" value="DNA_brk_join_enz"/>
</dbReference>
<dbReference type="GO" id="GO:0015074">
    <property type="term" value="P:DNA integration"/>
    <property type="evidence" value="ECO:0007669"/>
    <property type="project" value="UniProtKB-KW"/>
</dbReference>
<protein>
    <submittedName>
        <fullName evidence="7">Site-specific recombinase XerD</fullName>
    </submittedName>
</protein>
<evidence type="ECO:0000256" key="3">
    <source>
        <dbReference type="ARBA" id="ARBA00023125"/>
    </source>
</evidence>
<dbReference type="InterPro" id="IPR002104">
    <property type="entry name" value="Integrase_catalytic"/>
</dbReference>
<dbReference type="EMBL" id="CAADFK010000136">
    <property type="protein sequence ID" value="VFK18216.1"/>
    <property type="molecule type" value="Genomic_DNA"/>
</dbReference>
<dbReference type="Gene3D" id="1.10.150.130">
    <property type="match status" value="1"/>
</dbReference>
<dbReference type="InterPro" id="IPR050090">
    <property type="entry name" value="Tyrosine_recombinase_XerCD"/>
</dbReference>
<feature type="domain" description="Core-binding (CB)" evidence="6">
    <location>
        <begin position="1"/>
        <end position="86"/>
    </location>
</feature>
<keyword evidence="4" id="KW-0233">DNA recombination</keyword>
<proteinExistence type="inferred from homology"/>
<reference evidence="7" key="1">
    <citation type="submission" date="2019-02" db="EMBL/GenBank/DDBJ databases">
        <authorList>
            <person name="Gruber-Vodicka R. H."/>
            <person name="Seah K. B. B."/>
        </authorList>
    </citation>
    <scope>NUCLEOTIDE SEQUENCE</scope>
    <source>
        <strain evidence="7">BECK_S313</strain>
    </source>
</reference>
<dbReference type="PANTHER" id="PTHR30349">
    <property type="entry name" value="PHAGE INTEGRASE-RELATED"/>
    <property type="match status" value="1"/>
</dbReference>
<name>A0A450WMF1_9GAMM</name>
<dbReference type="InterPro" id="IPR044068">
    <property type="entry name" value="CB"/>
</dbReference>
<evidence type="ECO:0000256" key="5">
    <source>
        <dbReference type="PROSITE-ProRule" id="PRU01248"/>
    </source>
</evidence>
<evidence type="ECO:0000313" key="7">
    <source>
        <dbReference type="EMBL" id="VFK18216.1"/>
    </source>
</evidence>
<evidence type="ECO:0000256" key="1">
    <source>
        <dbReference type="ARBA" id="ARBA00008857"/>
    </source>
</evidence>
<dbReference type="GO" id="GO:0003677">
    <property type="term" value="F:DNA binding"/>
    <property type="evidence" value="ECO:0007669"/>
    <property type="project" value="UniProtKB-UniRule"/>
</dbReference>
<dbReference type="PANTHER" id="PTHR30349:SF41">
    <property type="entry name" value="INTEGRASE_RECOMBINASE PROTEIN MJ0367-RELATED"/>
    <property type="match status" value="1"/>
</dbReference>
<organism evidence="7">
    <name type="scientific">Candidatus Kentrum sp. LPFa</name>
    <dbReference type="NCBI Taxonomy" id="2126335"/>
    <lineage>
        <taxon>Bacteria</taxon>
        <taxon>Pseudomonadati</taxon>
        <taxon>Pseudomonadota</taxon>
        <taxon>Gammaproteobacteria</taxon>
        <taxon>Candidatus Kentrum</taxon>
    </lineage>
</organism>
<dbReference type="AlphaFoldDB" id="A0A450WMF1"/>